<accession>A0A8K0X1L7</accession>
<evidence type="ECO:0000256" key="3">
    <source>
        <dbReference type="SAM" id="SignalP"/>
    </source>
</evidence>
<evidence type="ECO:0000256" key="2">
    <source>
        <dbReference type="SAM" id="MobiDB-lite"/>
    </source>
</evidence>
<gene>
    <name evidence="5" type="ORF">B0T11DRAFT_341067</name>
</gene>
<dbReference type="PROSITE" id="PS51164">
    <property type="entry name" value="CBM1_2"/>
    <property type="match status" value="1"/>
</dbReference>
<feature type="domain" description="CBM1" evidence="4">
    <location>
        <begin position="376"/>
        <end position="412"/>
    </location>
</feature>
<dbReference type="AlphaFoldDB" id="A0A8K0X1L7"/>
<organism evidence="5 6">
    <name type="scientific">Plectosphaerella cucumerina</name>
    <dbReference type="NCBI Taxonomy" id="40658"/>
    <lineage>
        <taxon>Eukaryota</taxon>
        <taxon>Fungi</taxon>
        <taxon>Dikarya</taxon>
        <taxon>Ascomycota</taxon>
        <taxon>Pezizomycotina</taxon>
        <taxon>Sordariomycetes</taxon>
        <taxon>Hypocreomycetidae</taxon>
        <taxon>Glomerellales</taxon>
        <taxon>Plectosphaerellaceae</taxon>
        <taxon>Plectosphaerella</taxon>
    </lineage>
</organism>
<dbReference type="Pfam" id="PF00734">
    <property type="entry name" value="CBM_1"/>
    <property type="match status" value="1"/>
</dbReference>
<feature type="signal peptide" evidence="3">
    <location>
        <begin position="1"/>
        <end position="17"/>
    </location>
</feature>
<dbReference type="GO" id="GO:0030248">
    <property type="term" value="F:cellulose binding"/>
    <property type="evidence" value="ECO:0007669"/>
    <property type="project" value="InterPro"/>
</dbReference>
<dbReference type="PANTHER" id="PTHR43662:SF3">
    <property type="entry name" value="DOMAIN PROTEIN, PUTATIVE (AFU_ORTHOLOGUE AFUA_6G11970)-RELATED"/>
    <property type="match status" value="1"/>
</dbReference>
<evidence type="ECO:0000256" key="1">
    <source>
        <dbReference type="ARBA" id="ARBA00022729"/>
    </source>
</evidence>
<dbReference type="EMBL" id="JAGPXD010000004">
    <property type="protein sequence ID" value="KAH7358848.1"/>
    <property type="molecule type" value="Genomic_DNA"/>
</dbReference>
<dbReference type="OrthoDB" id="74764at2759"/>
<feature type="compositionally biased region" description="Gly residues" evidence="2">
    <location>
        <begin position="373"/>
        <end position="383"/>
    </location>
</feature>
<dbReference type="Proteomes" id="UP000813385">
    <property type="component" value="Unassembled WGS sequence"/>
</dbReference>
<dbReference type="InterPro" id="IPR018535">
    <property type="entry name" value="DUF1996"/>
</dbReference>
<dbReference type="PANTHER" id="PTHR43662">
    <property type="match status" value="1"/>
</dbReference>
<keyword evidence="1 3" id="KW-0732">Signal</keyword>
<evidence type="ECO:0000313" key="6">
    <source>
        <dbReference type="Proteomes" id="UP000813385"/>
    </source>
</evidence>
<dbReference type="InterPro" id="IPR000254">
    <property type="entry name" value="CBD"/>
</dbReference>
<dbReference type="PROSITE" id="PS00562">
    <property type="entry name" value="CBM1_1"/>
    <property type="match status" value="1"/>
</dbReference>
<dbReference type="Pfam" id="PF09362">
    <property type="entry name" value="DUF1996"/>
    <property type="match status" value="1"/>
</dbReference>
<feature type="chain" id="PRO_5035467581" description="CBM1 domain-containing protein" evidence="3">
    <location>
        <begin position="18"/>
        <end position="412"/>
    </location>
</feature>
<sequence>MLIKSLAVLAVATSAAAQEMLRFSCSRLLIDRLDPLVQPGMSPSGHVHQIAGGNAFRPSMPQSLDLPSTSTCTTCTFSENFSNYWTANMYFRARNGTLIRVPQFANQFLEGADGGMTIYYIPPYDRSRVTAFAPGFRMLVGNPFLREDRNTRDQQQSSFRCFEANFGGGGGAPGTGSDTRSFPNKPCPGGIRTNLFFPTCWDGVNLDSADHKSHVAYPVGGTFETNAPCPSTHPVKIPQLFFEIMWDTRRFNNRAEWPEDGTQPFVFSMGDVTGYGQHGDYMFGWRGDALQRAMNARCNVACPELRTQTVQQANQCKLPSFGGEDIDGPFRALPGDNPITGTSPPVAGGPPPTQPPVGQPPTQPPVGQPPPSGGGGQAQRWGQCGGRGWTGATQCVAPYTCQRQNDYYSQCL</sequence>
<dbReference type="GO" id="GO:0005975">
    <property type="term" value="P:carbohydrate metabolic process"/>
    <property type="evidence" value="ECO:0007669"/>
    <property type="project" value="InterPro"/>
</dbReference>
<feature type="region of interest" description="Disordered" evidence="2">
    <location>
        <begin position="319"/>
        <end position="383"/>
    </location>
</feature>
<proteinExistence type="predicted"/>
<feature type="compositionally biased region" description="Pro residues" evidence="2">
    <location>
        <begin position="347"/>
        <end position="372"/>
    </location>
</feature>
<keyword evidence="6" id="KW-1185">Reference proteome</keyword>
<evidence type="ECO:0000259" key="4">
    <source>
        <dbReference type="PROSITE" id="PS51164"/>
    </source>
</evidence>
<protein>
    <recommendedName>
        <fullName evidence="4">CBM1 domain-containing protein</fullName>
    </recommendedName>
</protein>
<reference evidence="5" key="1">
    <citation type="journal article" date="2021" name="Nat. Commun.">
        <title>Genetic determinants of endophytism in the Arabidopsis root mycobiome.</title>
        <authorList>
            <person name="Mesny F."/>
            <person name="Miyauchi S."/>
            <person name="Thiergart T."/>
            <person name="Pickel B."/>
            <person name="Atanasova L."/>
            <person name="Karlsson M."/>
            <person name="Huettel B."/>
            <person name="Barry K.W."/>
            <person name="Haridas S."/>
            <person name="Chen C."/>
            <person name="Bauer D."/>
            <person name="Andreopoulos W."/>
            <person name="Pangilinan J."/>
            <person name="LaButti K."/>
            <person name="Riley R."/>
            <person name="Lipzen A."/>
            <person name="Clum A."/>
            <person name="Drula E."/>
            <person name="Henrissat B."/>
            <person name="Kohler A."/>
            <person name="Grigoriev I.V."/>
            <person name="Martin F.M."/>
            <person name="Hacquard S."/>
        </authorList>
    </citation>
    <scope>NUCLEOTIDE SEQUENCE</scope>
    <source>
        <strain evidence="5">MPI-CAGE-AT-0016</strain>
    </source>
</reference>
<dbReference type="SUPFAM" id="SSF57180">
    <property type="entry name" value="Cellulose-binding domain"/>
    <property type="match status" value="1"/>
</dbReference>
<name>A0A8K0X1L7_9PEZI</name>
<comment type="caution">
    <text evidence="5">The sequence shown here is derived from an EMBL/GenBank/DDBJ whole genome shotgun (WGS) entry which is preliminary data.</text>
</comment>
<dbReference type="InterPro" id="IPR035971">
    <property type="entry name" value="CBD_sf"/>
</dbReference>
<evidence type="ECO:0000313" key="5">
    <source>
        <dbReference type="EMBL" id="KAH7358848.1"/>
    </source>
</evidence>
<dbReference type="SMART" id="SM00236">
    <property type="entry name" value="fCBD"/>
    <property type="match status" value="1"/>
</dbReference>
<dbReference type="GO" id="GO:0005576">
    <property type="term" value="C:extracellular region"/>
    <property type="evidence" value="ECO:0007669"/>
    <property type="project" value="InterPro"/>
</dbReference>